<dbReference type="Proteomes" id="UP000215137">
    <property type="component" value="Chromosome"/>
</dbReference>
<dbReference type="SUPFAM" id="SSF140500">
    <property type="entry name" value="BAS1536-like"/>
    <property type="match status" value="1"/>
</dbReference>
<dbReference type="InterPro" id="IPR036638">
    <property type="entry name" value="HLH_DNA-bd_sf"/>
</dbReference>
<organism evidence="1 2">
    <name type="scientific">Cytobacillus kochii</name>
    <dbReference type="NCBI Taxonomy" id="859143"/>
    <lineage>
        <taxon>Bacteria</taxon>
        <taxon>Bacillati</taxon>
        <taxon>Bacillota</taxon>
        <taxon>Bacilli</taxon>
        <taxon>Bacillales</taxon>
        <taxon>Bacillaceae</taxon>
        <taxon>Cytobacillus</taxon>
    </lineage>
</organism>
<dbReference type="Gene3D" id="4.10.280.10">
    <property type="entry name" value="Helix-loop-helix DNA-binding domain"/>
    <property type="match status" value="1"/>
</dbReference>
<protein>
    <recommendedName>
        <fullName evidence="3">Aspartyl-phosphate phosphatase Spo0E family protein</fullName>
    </recommendedName>
</protein>
<reference evidence="1 2" key="1">
    <citation type="submission" date="2017-08" db="EMBL/GenBank/DDBJ databases">
        <title>Complete Genome Sequence of Bacillus kochii Oregon-R-modENCODE STRAIN BDGP4, isolated from Drosophila melanogaster gut.</title>
        <authorList>
            <person name="Wan K.H."/>
            <person name="Yu C."/>
            <person name="Park S."/>
            <person name="Hammonds A.S."/>
            <person name="Booth B.W."/>
            <person name="Celniker S.E."/>
        </authorList>
    </citation>
    <scope>NUCLEOTIDE SEQUENCE [LARGE SCALE GENOMIC DNA]</scope>
    <source>
        <strain evidence="1 2">BDGP4</strain>
    </source>
</reference>
<dbReference type="KEGG" id="bko:CKF48_01650"/>
<evidence type="ECO:0000313" key="1">
    <source>
        <dbReference type="EMBL" id="ASV66145.1"/>
    </source>
</evidence>
<evidence type="ECO:0000313" key="2">
    <source>
        <dbReference type="Proteomes" id="UP000215137"/>
    </source>
</evidence>
<dbReference type="Pfam" id="PF09388">
    <property type="entry name" value="SpoOE-like"/>
    <property type="match status" value="1"/>
</dbReference>
<keyword evidence="2" id="KW-1185">Reference proteome</keyword>
<dbReference type="GO" id="GO:0046983">
    <property type="term" value="F:protein dimerization activity"/>
    <property type="evidence" value="ECO:0007669"/>
    <property type="project" value="InterPro"/>
</dbReference>
<sequence length="78" mass="9492">MKLNQRELLDKIQMKREIMMKCAWKVGINDKLTIQHSQELDMLIYEYQKAKINSEPRRTREFKLNIKQYHVNIKTKAV</sequence>
<name>A0A248TD64_9BACI</name>
<evidence type="ECO:0008006" key="3">
    <source>
        <dbReference type="Google" id="ProtNLM"/>
    </source>
</evidence>
<dbReference type="InterPro" id="IPR037208">
    <property type="entry name" value="Spo0E-like_sf"/>
</dbReference>
<dbReference type="EMBL" id="CP022983">
    <property type="protein sequence ID" value="ASV66145.1"/>
    <property type="molecule type" value="Genomic_DNA"/>
</dbReference>
<proteinExistence type="predicted"/>
<dbReference type="RefSeq" id="WP_095369720.1">
    <property type="nucleotide sequence ID" value="NZ_CP022983.1"/>
</dbReference>
<accession>A0A248TD64</accession>
<dbReference type="OrthoDB" id="2973859at2"/>
<gene>
    <name evidence="1" type="ORF">CKF48_01650</name>
</gene>
<dbReference type="InterPro" id="IPR018540">
    <property type="entry name" value="Spo0E-like"/>
</dbReference>
<dbReference type="AlphaFoldDB" id="A0A248TD64"/>
<dbReference type="GO" id="GO:0043937">
    <property type="term" value="P:regulation of sporulation"/>
    <property type="evidence" value="ECO:0007669"/>
    <property type="project" value="InterPro"/>
</dbReference>